<dbReference type="KEGG" id="fiy:BN1229_v1_1750"/>
<evidence type="ECO:0000256" key="3">
    <source>
        <dbReference type="ARBA" id="ARBA00019010"/>
    </source>
</evidence>
<evidence type="ECO:0000256" key="4">
    <source>
        <dbReference type="ARBA" id="ARBA00022490"/>
    </source>
</evidence>
<dbReference type="InterPro" id="IPR003442">
    <property type="entry name" value="T6A_TsaE"/>
</dbReference>
<evidence type="ECO:0000256" key="2">
    <source>
        <dbReference type="ARBA" id="ARBA00007599"/>
    </source>
</evidence>
<dbReference type="GO" id="GO:0046872">
    <property type="term" value="F:metal ion binding"/>
    <property type="evidence" value="ECO:0007669"/>
    <property type="project" value="UniProtKB-KW"/>
</dbReference>
<evidence type="ECO:0000256" key="6">
    <source>
        <dbReference type="ARBA" id="ARBA00022723"/>
    </source>
</evidence>
<dbReference type="Pfam" id="PF02367">
    <property type="entry name" value="TsaE"/>
    <property type="match status" value="1"/>
</dbReference>
<evidence type="ECO:0000256" key="10">
    <source>
        <dbReference type="ARBA" id="ARBA00032441"/>
    </source>
</evidence>
<dbReference type="GO" id="GO:0002949">
    <property type="term" value="P:tRNA threonylcarbamoyladenosine modification"/>
    <property type="evidence" value="ECO:0007669"/>
    <property type="project" value="InterPro"/>
</dbReference>
<keyword evidence="5" id="KW-0819">tRNA processing</keyword>
<dbReference type="NCBIfam" id="TIGR00150">
    <property type="entry name" value="T6A_YjeE"/>
    <property type="match status" value="1"/>
</dbReference>
<dbReference type="PANTHER" id="PTHR33540:SF2">
    <property type="entry name" value="TRNA THREONYLCARBAMOYLADENOSINE BIOSYNTHESIS PROTEIN TSAE"/>
    <property type="match status" value="1"/>
</dbReference>
<dbReference type="EMBL" id="LN829119">
    <property type="protein sequence ID" value="CPR18528.1"/>
    <property type="molecule type" value="Genomic_DNA"/>
</dbReference>
<dbReference type="InterPro" id="IPR002575">
    <property type="entry name" value="Aminoglycoside_PTrfase"/>
</dbReference>
<dbReference type="Pfam" id="PF01636">
    <property type="entry name" value="APH"/>
    <property type="match status" value="1"/>
</dbReference>
<evidence type="ECO:0000259" key="11">
    <source>
        <dbReference type="Pfam" id="PF01636"/>
    </source>
</evidence>
<reference evidence="13" key="1">
    <citation type="submission" date="2015-02" db="EMBL/GenBank/DDBJ databases">
        <authorList>
            <person name="Chooi Y.-H."/>
        </authorList>
    </citation>
    <scope>NUCLEOTIDE SEQUENCE [LARGE SCALE GENOMIC DNA]</scope>
    <source>
        <strain evidence="13">strain Y</strain>
    </source>
</reference>
<dbReference type="Proteomes" id="UP000033187">
    <property type="component" value="Chromosome 1"/>
</dbReference>
<dbReference type="PANTHER" id="PTHR33540">
    <property type="entry name" value="TRNA THREONYLCARBAMOYLADENOSINE BIOSYNTHESIS PROTEIN TSAE"/>
    <property type="match status" value="1"/>
</dbReference>
<comment type="similarity">
    <text evidence="2">Belongs to the TsaE family.</text>
</comment>
<keyword evidence="6" id="KW-0479">Metal-binding</keyword>
<feature type="domain" description="Aminoglycoside phosphotransferase" evidence="11">
    <location>
        <begin position="180"/>
        <end position="438"/>
    </location>
</feature>
<evidence type="ECO:0000256" key="1">
    <source>
        <dbReference type="ARBA" id="ARBA00004496"/>
    </source>
</evidence>
<comment type="subcellular location">
    <subcellularLocation>
        <location evidence="1">Cytoplasm</location>
    </subcellularLocation>
</comment>
<dbReference type="Gene3D" id="3.40.50.300">
    <property type="entry name" value="P-loop containing nucleotide triphosphate hydrolases"/>
    <property type="match status" value="1"/>
</dbReference>
<name>A0A0D6JF09_9HYPH</name>
<dbReference type="AlphaFoldDB" id="A0A0D6JF09"/>
<protein>
    <recommendedName>
        <fullName evidence="3">tRNA threonylcarbamoyladenosine biosynthesis protein TsaE</fullName>
    </recommendedName>
    <alternativeName>
        <fullName evidence="10">t(6)A37 threonylcarbamoyladenosine biosynthesis protein TsaE</fullName>
    </alternativeName>
</protein>
<dbReference type="InterPro" id="IPR027417">
    <property type="entry name" value="P-loop_NTPase"/>
</dbReference>
<keyword evidence="13" id="KW-1185">Reference proteome</keyword>
<dbReference type="GO" id="GO:0005524">
    <property type="term" value="F:ATP binding"/>
    <property type="evidence" value="ECO:0007669"/>
    <property type="project" value="UniProtKB-KW"/>
</dbReference>
<dbReference type="Gene3D" id="3.90.1200.10">
    <property type="match status" value="1"/>
</dbReference>
<organism evidence="12 13">
    <name type="scientific">Candidatus Filomicrobium marinum</name>
    <dbReference type="NCBI Taxonomy" id="1608628"/>
    <lineage>
        <taxon>Bacteria</taxon>
        <taxon>Pseudomonadati</taxon>
        <taxon>Pseudomonadota</taxon>
        <taxon>Alphaproteobacteria</taxon>
        <taxon>Hyphomicrobiales</taxon>
        <taxon>Hyphomicrobiaceae</taxon>
        <taxon>Filomicrobium</taxon>
    </lineage>
</organism>
<dbReference type="SUPFAM" id="SSF56112">
    <property type="entry name" value="Protein kinase-like (PK-like)"/>
    <property type="match status" value="1"/>
</dbReference>
<evidence type="ECO:0000256" key="8">
    <source>
        <dbReference type="ARBA" id="ARBA00022840"/>
    </source>
</evidence>
<evidence type="ECO:0000313" key="13">
    <source>
        <dbReference type="Proteomes" id="UP000033187"/>
    </source>
</evidence>
<evidence type="ECO:0000256" key="5">
    <source>
        <dbReference type="ARBA" id="ARBA00022694"/>
    </source>
</evidence>
<proteinExistence type="inferred from homology"/>
<keyword evidence="7" id="KW-0547">Nucleotide-binding</keyword>
<gene>
    <name evidence="12" type="ORF">YBN1229_v1_1750</name>
</gene>
<dbReference type="OrthoDB" id="9809275at2"/>
<dbReference type="Gene3D" id="3.30.200.20">
    <property type="entry name" value="Phosphorylase Kinase, domain 1"/>
    <property type="match status" value="1"/>
</dbReference>
<dbReference type="SUPFAM" id="SSF52540">
    <property type="entry name" value="P-loop containing nucleoside triphosphate hydrolases"/>
    <property type="match status" value="1"/>
</dbReference>
<keyword evidence="9" id="KW-0460">Magnesium</keyword>
<evidence type="ECO:0000256" key="7">
    <source>
        <dbReference type="ARBA" id="ARBA00022741"/>
    </source>
</evidence>
<accession>A0A0D6JF09</accession>
<dbReference type="KEGG" id="fil:BN1229_v1_1747"/>
<evidence type="ECO:0000256" key="9">
    <source>
        <dbReference type="ARBA" id="ARBA00022842"/>
    </source>
</evidence>
<dbReference type="GO" id="GO:0005737">
    <property type="term" value="C:cytoplasm"/>
    <property type="evidence" value="ECO:0007669"/>
    <property type="project" value="UniProtKB-SubCell"/>
</dbReference>
<dbReference type="InterPro" id="IPR011009">
    <property type="entry name" value="Kinase-like_dom_sf"/>
</dbReference>
<evidence type="ECO:0000313" key="12">
    <source>
        <dbReference type="EMBL" id="CPR18528.1"/>
    </source>
</evidence>
<keyword evidence="4" id="KW-0963">Cytoplasm</keyword>
<keyword evidence="8" id="KW-0067">ATP-binding</keyword>
<sequence length="522" mass="58404">METCLSETQSLPDLSEPQLLRLAQELGFLLRPGDTICLHGDLGAGKTTFARALIRSVANDDDLDIPSPTFTLVQNYETARLGIAHFDLYRLGAPEEIDELGLEHALTHGAALIEWPERAKDALPADRLDIFLNDGAVVSDCETRSLRLEGHGSWETRVLRLVALHRVVREAGFVDDDVRLTPITGDASARHYARLTSITGDKRALVMDWPRQPDGPPIRDQLAYSQIAHLAEGTMPFVAIAEALRAANFSAPQIFARDLDNGFLVLEDLGEHEFKHAMMEGSSQEELWRAATDVLIALRGVPIPTKLSATADKAHVLPPFDTGVLDIETELLLDWYWPAIRGTEVPPDIRKSYQAAWSEIFDTLSREPHRWVLRDFHSPNLIWLADRPGVQRVGLIDFQDALAGPAAYDLVSLLQDARIHVDEAIEARLLTHYLAKVQQSEPGFDPDAFRFTYAALGAQRNTKILGIFARLAKRDGKLRYLAHIPRVWRYLTRDLAHPELAALAQWYDAAFPPNIREKIPAF</sequence>